<feature type="domain" description="HTH cro/C1-type" evidence="1">
    <location>
        <begin position="6"/>
        <end position="36"/>
    </location>
</feature>
<evidence type="ECO:0000313" key="2">
    <source>
        <dbReference type="EMBL" id="QMT16120.1"/>
    </source>
</evidence>
<organism evidence="2 3">
    <name type="scientific">Planococcus maritimus</name>
    <dbReference type="NCBI Taxonomy" id="192421"/>
    <lineage>
        <taxon>Bacteria</taxon>
        <taxon>Bacillati</taxon>
        <taxon>Bacillota</taxon>
        <taxon>Bacilli</taxon>
        <taxon>Bacillales</taxon>
        <taxon>Caryophanaceae</taxon>
        <taxon>Planococcus</taxon>
    </lineage>
</organism>
<dbReference type="CDD" id="cd00093">
    <property type="entry name" value="HTH_XRE"/>
    <property type="match status" value="1"/>
</dbReference>
<dbReference type="EMBL" id="CP059540">
    <property type="protein sequence ID" value="QMT16120.1"/>
    <property type="molecule type" value="Genomic_DNA"/>
</dbReference>
<dbReference type="Proteomes" id="UP000514716">
    <property type="component" value="Chromosome"/>
</dbReference>
<proteinExistence type="predicted"/>
<dbReference type="Gene3D" id="1.10.260.40">
    <property type="entry name" value="lambda repressor-like DNA-binding domains"/>
    <property type="match status" value="1"/>
</dbReference>
<evidence type="ECO:0000313" key="3">
    <source>
        <dbReference type="Proteomes" id="UP000514716"/>
    </source>
</evidence>
<dbReference type="InterPro" id="IPR001387">
    <property type="entry name" value="Cro/C1-type_HTH"/>
</dbReference>
<sequence length="43" mass="4918">MVCKNLKEIRTAKGVTQSHLAKKLCISTMTYSRMENLESMLND</sequence>
<keyword evidence="3" id="KW-1185">Reference proteome</keyword>
<dbReference type="Pfam" id="PF01381">
    <property type="entry name" value="HTH_3"/>
    <property type="match status" value="1"/>
</dbReference>
<dbReference type="KEGG" id="pdec:H1Q58_08980"/>
<gene>
    <name evidence="2" type="ORF">H1Q58_08980</name>
</gene>
<reference evidence="2 3" key="1">
    <citation type="submission" date="2020-07" db="EMBL/GenBank/DDBJ databases">
        <title>Screening of a cold-adapted Planococcus bacterium producing protease in traditional shrimp paste and protease identification by genome sequencing.</title>
        <authorList>
            <person name="Gao R."/>
            <person name="Leng W."/>
            <person name="Chu Q."/>
            <person name="Wu X."/>
            <person name="Liu H."/>
            <person name="Li X."/>
        </authorList>
    </citation>
    <scope>NUCLEOTIDE SEQUENCE [LARGE SCALE GENOMIC DNA]</scope>
    <source>
        <strain evidence="2 3">XJ11</strain>
    </source>
</reference>
<evidence type="ECO:0000259" key="1">
    <source>
        <dbReference type="PROSITE" id="PS50943"/>
    </source>
</evidence>
<protein>
    <submittedName>
        <fullName evidence="2">Helix-turn-helix transcriptional regulator</fullName>
    </submittedName>
</protein>
<dbReference type="AlphaFoldDB" id="A0A7D7RD09"/>
<dbReference type="RefSeq" id="WP_182091240.1">
    <property type="nucleotide sequence ID" value="NZ_CP059540.1"/>
</dbReference>
<dbReference type="SUPFAM" id="SSF47413">
    <property type="entry name" value="lambda repressor-like DNA-binding domains"/>
    <property type="match status" value="1"/>
</dbReference>
<name>A0A7D7RD09_PLAMR</name>
<dbReference type="GO" id="GO:0003677">
    <property type="term" value="F:DNA binding"/>
    <property type="evidence" value="ECO:0007669"/>
    <property type="project" value="InterPro"/>
</dbReference>
<accession>A0A7D7RD09</accession>
<dbReference type="PROSITE" id="PS50943">
    <property type="entry name" value="HTH_CROC1"/>
    <property type="match status" value="1"/>
</dbReference>
<dbReference type="InterPro" id="IPR010982">
    <property type="entry name" value="Lambda_DNA-bd_dom_sf"/>
</dbReference>